<feature type="non-terminal residue" evidence="2">
    <location>
        <position position="1"/>
    </location>
</feature>
<keyword evidence="1" id="KW-0812">Transmembrane</keyword>
<accession>A0ABD0YR84</accession>
<feature type="transmembrane region" description="Helical" evidence="1">
    <location>
        <begin position="123"/>
        <end position="145"/>
    </location>
</feature>
<reference evidence="2 3" key="1">
    <citation type="submission" date="2024-07" db="EMBL/GenBank/DDBJ databases">
        <title>Chromosome-level genome assembly of the water stick insect Ranatra chinensis (Heteroptera: Nepidae).</title>
        <authorList>
            <person name="Liu X."/>
        </authorList>
    </citation>
    <scope>NUCLEOTIDE SEQUENCE [LARGE SCALE GENOMIC DNA]</scope>
    <source>
        <strain evidence="2">Cailab_2021Rc</strain>
        <tissue evidence="2">Muscle</tissue>
    </source>
</reference>
<sequence>DDEEGQDCGAVCEGWYIPRPALCRDHTTCSSSTGATMHAVAEWLSPTPSSNTSTQSGSSGSLLLTAANLAALRLEPPGGKEGCAGAKEDCAGSVASSTHFTMVNYGIHRTKEPKQSCCAKHHVTTLVVTTCSLFLVGLIVAVYYIDSKSFNLYCFVIPRTNTL</sequence>
<evidence type="ECO:0000256" key="1">
    <source>
        <dbReference type="SAM" id="Phobius"/>
    </source>
</evidence>
<evidence type="ECO:0000313" key="2">
    <source>
        <dbReference type="EMBL" id="KAL1138489.1"/>
    </source>
</evidence>
<name>A0ABD0YR84_9HEMI</name>
<comment type="caution">
    <text evidence="2">The sequence shown here is derived from an EMBL/GenBank/DDBJ whole genome shotgun (WGS) entry which is preliminary data.</text>
</comment>
<proteinExistence type="predicted"/>
<dbReference type="EMBL" id="JBFDAA010000003">
    <property type="protein sequence ID" value="KAL1138489.1"/>
    <property type="molecule type" value="Genomic_DNA"/>
</dbReference>
<protein>
    <submittedName>
        <fullName evidence="2">Uncharacterized protein</fullName>
    </submittedName>
</protein>
<dbReference type="AlphaFoldDB" id="A0ABD0YR84"/>
<dbReference type="Proteomes" id="UP001558652">
    <property type="component" value="Unassembled WGS sequence"/>
</dbReference>
<evidence type="ECO:0000313" key="3">
    <source>
        <dbReference type="Proteomes" id="UP001558652"/>
    </source>
</evidence>
<keyword evidence="3" id="KW-1185">Reference proteome</keyword>
<keyword evidence="1" id="KW-1133">Transmembrane helix</keyword>
<gene>
    <name evidence="2" type="ORF">AAG570_008552</name>
</gene>
<keyword evidence="1" id="KW-0472">Membrane</keyword>
<organism evidence="2 3">
    <name type="scientific">Ranatra chinensis</name>
    <dbReference type="NCBI Taxonomy" id="642074"/>
    <lineage>
        <taxon>Eukaryota</taxon>
        <taxon>Metazoa</taxon>
        <taxon>Ecdysozoa</taxon>
        <taxon>Arthropoda</taxon>
        <taxon>Hexapoda</taxon>
        <taxon>Insecta</taxon>
        <taxon>Pterygota</taxon>
        <taxon>Neoptera</taxon>
        <taxon>Paraneoptera</taxon>
        <taxon>Hemiptera</taxon>
        <taxon>Heteroptera</taxon>
        <taxon>Panheteroptera</taxon>
        <taxon>Nepomorpha</taxon>
        <taxon>Nepidae</taxon>
        <taxon>Ranatrinae</taxon>
        <taxon>Ranatra</taxon>
    </lineage>
</organism>